<dbReference type="InterPro" id="IPR051802">
    <property type="entry name" value="YfhM-like"/>
</dbReference>
<evidence type="ECO:0000259" key="3">
    <source>
        <dbReference type="SMART" id="SM01360"/>
    </source>
</evidence>
<accession>A0A1H7UPK4</accession>
<dbReference type="InterPro" id="IPR047565">
    <property type="entry name" value="Alpha-macroglob_thiol-ester_cl"/>
</dbReference>
<dbReference type="Pfam" id="PF17973">
    <property type="entry name" value="bMG10"/>
    <property type="match status" value="1"/>
</dbReference>
<dbReference type="Pfam" id="PF01835">
    <property type="entry name" value="MG2"/>
    <property type="match status" value="1"/>
</dbReference>
<evidence type="ECO:0000313" key="5">
    <source>
        <dbReference type="Proteomes" id="UP000198521"/>
    </source>
</evidence>
<dbReference type="OrthoDB" id="9767116at2"/>
<dbReference type="Gene3D" id="1.50.10.20">
    <property type="match status" value="1"/>
</dbReference>
<sequence>MKKYIILVFILFITNLNYMMAQNNYNYQDDWKKVEDFDQQGLPKSALEIVETIHTKAKKNNNTNQITKALIYKAKYNLVLEENAQLNIIQEFKSEISSSKFPSRNILESILANMYWQYFQEHRWQFYNRTKTSEKVDKEDFRTWDLETLFAEIHLYYQKSLENGLLAQQTDLTQFNDILSQSTDSKKYRPTLFDFLSHNALAFYKTSETSITKPAYAFEIDSPDYLNDHEPFSVIKLNTKDSLSLQFHALKIYQSLINLHKRDKKPDALIEVNIERLKFIHDHAIFNDKQELLLATLLSEKEKHKNSPSSTLYDYEIVTLYQTQAATYIPEENETHRWALQKALKVCEAAIAQYPKSRGAINCAYQKEQILDAQVNSIKLESYIPINKPSRLLVNYKNLELLHFKVLKANQNQIQSLQKIYEPKKKVAFLNKLSEVHSWESKFIDKKDYQNHNMEIAVPSLEQGSYIIVGSITKELNVDHTFTFGDLQVTNLTLLENKTTKETKFQVIDRNNGIPIPNASIKLFADSRRNSLNKTLTTNEKGEAFFSQEGYYYNVLATVTKGTDKANFKGIYLNQYGGDSQPDNSTRYSTFLFTDRSIYRPGQTVYFKGIMMATKGKEDPKVVANRPTFAKLIDVNGQEITLLNFTTNEYGSFAGEFILPSSGLTGNYSIQTDNYNSIYISVEEYKRPKFETTFNPVTETYRVNDSIKLTATATAYAGSNITDAKVVYRVYRQIQYPRWCYWYPRNSEEQEITHGETTTNDIGEYNITFAALPDKSVSKDNQPTFTYKVIADVTDINGETRSATTYVNVGYHALTASINIDSEIDKTKKDNILNITTQNLNNEFIANTGSLKIYRLQAPECPLRVRPWKAPDYSNVTKEEFKKLFPHDAYKNEDDYRNWEKGNLILEKVYDTKETKDNTKGTKDILLKTIKKWETGKYVIELQTKDRFGQEVKDIKYINIYDQSDKTIADSKLFEITTDKGEYAIGDEVILKLSSASEDITITLDIEKNQKVIETKLIKLSNNSKTIKIPVNKEDLGGFAVTYSFANYNAYQSGTVPIAVPYEPTALTIETNTFRDKLQPGQQETWSFTVKGPKGDKVTAELLASMYDASLDQFKPHQWYFNPINRPIYYSYSQRNATKSFAKGNFNIYDQQLWIASFQHQGYDQLNWFGLYFGNSYNYRMDSFASGVRGKKSRKLASAPMASMEMVADDAEMEEVAEVEEKSSKEILGGTFEKNEQDEEKKEPSLEGVKIRKNLQETAFFFPKLTTDAEGNIRFNFTAPEALTKWKVQLLAHTKKLNTGTQLLETITQKELMILPNPPRFLREGDKIILSSKVSNISSKDLSGVIELQLTDALTGKSIDTDLQNTSIRKDFSVKAAGNTNVSWELSIPSTVQTVQYKIIAKAGEFSDGEQNVLPVLSNRMLVTETLPMWIRSNQTKTFTLDKLKNNTSTTLKNHKLTLEMTSNPAWYAVQALPYLMEYPYECAEQTFSRYYANSLASHIANSNPRIQEVFNQWKNTDALLSNLEKNQELKSLIIQETPWLRDAQSETEQKKRIALLFDLNKMNNELQNAINKLQQMQYGSGAFPWFKEGRENRYITQHIASGFGHLKKLGVTKYDSKTQNMLQKAVRYLDKEFIKEYEELKKYCKRNKVDINKDHLSYTQMHYLYMRSFFTDIKRANNTNEAWDYYLGQSKKYWLKRGLYPQGLLALILHRNNDTNTATKIIRSLDEKSITSEELGMYWKSNTASWYWYQAPIETQALMIEVFAEIEQEPKKTEIVDNLKVWLLKNKQTNQWKTTKATTEAVYALLLQGSDWLSVTDMVEIVLGNQKIDPSTMEDVKVEAGTGYFKTSWNGNEIQKDMATAKITKEGKGIAWGALYWQYFENLDKITSAETPLKLKKKLFLKKNTDTGEEITEVTDKTELNLGDLVRVRIELRSDRAMEFVHMKDMRASGLEPINVISRYKYQDGLGYYESTKDASTNFFFDYLPKGVYVFEYDLRVNNKGDFSNGITTIQSMYAPEFSSHSEGVRVKVK</sequence>
<evidence type="ECO:0000313" key="4">
    <source>
        <dbReference type="EMBL" id="SEL98942.1"/>
    </source>
</evidence>
<dbReference type="InterPro" id="IPR002890">
    <property type="entry name" value="MG2"/>
</dbReference>
<evidence type="ECO:0000259" key="2">
    <source>
        <dbReference type="SMART" id="SM01359"/>
    </source>
</evidence>
<proteinExistence type="inferred from homology"/>
<dbReference type="SMART" id="SM01359">
    <property type="entry name" value="A2M_N_2"/>
    <property type="match status" value="1"/>
</dbReference>
<dbReference type="STRING" id="1038014.SAMN04487910_3824"/>
<dbReference type="PANTHER" id="PTHR40094">
    <property type="entry name" value="ALPHA-2-MACROGLOBULIN HOMOLOG"/>
    <property type="match status" value="1"/>
</dbReference>
<protein>
    <submittedName>
        <fullName evidence="4">Alpha-2-macroglobulin family N-terminal region</fullName>
    </submittedName>
</protein>
<dbReference type="Pfam" id="PF00207">
    <property type="entry name" value="A2M"/>
    <property type="match status" value="1"/>
</dbReference>
<dbReference type="Pfam" id="PF07703">
    <property type="entry name" value="A2M_BRD"/>
    <property type="match status" value="1"/>
</dbReference>
<evidence type="ECO:0000256" key="1">
    <source>
        <dbReference type="ARBA" id="ARBA00010556"/>
    </source>
</evidence>
<dbReference type="Proteomes" id="UP000198521">
    <property type="component" value="Unassembled WGS sequence"/>
</dbReference>
<dbReference type="GO" id="GO:0004866">
    <property type="term" value="F:endopeptidase inhibitor activity"/>
    <property type="evidence" value="ECO:0007669"/>
    <property type="project" value="InterPro"/>
</dbReference>
<dbReference type="SMART" id="SM01360">
    <property type="entry name" value="A2M"/>
    <property type="match status" value="1"/>
</dbReference>
<dbReference type="RefSeq" id="WP_091411608.1">
    <property type="nucleotide sequence ID" value="NZ_FOAB01000007.1"/>
</dbReference>
<dbReference type="SUPFAM" id="SSF48239">
    <property type="entry name" value="Terpenoid cyclases/Protein prenyltransferases"/>
    <property type="match status" value="1"/>
</dbReference>
<feature type="domain" description="Alpha-2-macroglobulin bait region" evidence="2">
    <location>
        <begin position="974"/>
        <end position="1114"/>
    </location>
</feature>
<name>A0A1H7UPK4_AQUAM</name>
<dbReference type="EMBL" id="FOAB01000007">
    <property type="protein sequence ID" value="SEL98942.1"/>
    <property type="molecule type" value="Genomic_DNA"/>
</dbReference>
<organism evidence="4 5">
    <name type="scientific">Aquimarina amphilecti</name>
    <dbReference type="NCBI Taxonomy" id="1038014"/>
    <lineage>
        <taxon>Bacteria</taxon>
        <taxon>Pseudomonadati</taxon>
        <taxon>Bacteroidota</taxon>
        <taxon>Flavobacteriia</taxon>
        <taxon>Flavobacteriales</taxon>
        <taxon>Flavobacteriaceae</taxon>
        <taxon>Aquimarina</taxon>
    </lineage>
</organism>
<keyword evidence="5" id="KW-1185">Reference proteome</keyword>
<dbReference type="InterPro" id="IPR001599">
    <property type="entry name" value="Macroglobln_a2"/>
</dbReference>
<reference evidence="5" key="1">
    <citation type="submission" date="2016-10" db="EMBL/GenBank/DDBJ databases">
        <authorList>
            <person name="Varghese N."/>
            <person name="Submissions S."/>
        </authorList>
    </citation>
    <scope>NUCLEOTIDE SEQUENCE [LARGE SCALE GENOMIC DNA]</scope>
    <source>
        <strain evidence="5">DSM 25232 / NCIMB 14723 / 92V</strain>
    </source>
</reference>
<dbReference type="InterPro" id="IPR041246">
    <property type="entry name" value="Bact_MG10"/>
</dbReference>
<comment type="similarity">
    <text evidence="1">Belongs to the protease inhibitor I39 (alpha-2-macroglobulin) family. Bacterial alpha-2-macroglobulin subfamily.</text>
</comment>
<dbReference type="PANTHER" id="PTHR40094:SF1">
    <property type="entry name" value="UBIQUITIN DOMAIN-CONTAINING PROTEIN"/>
    <property type="match status" value="1"/>
</dbReference>
<dbReference type="InterPro" id="IPR011625">
    <property type="entry name" value="A2M_N_BRD"/>
</dbReference>
<dbReference type="SMART" id="SM01419">
    <property type="entry name" value="Thiol-ester_cl"/>
    <property type="match status" value="1"/>
</dbReference>
<dbReference type="InterPro" id="IPR008930">
    <property type="entry name" value="Terpenoid_cyclase/PrenylTrfase"/>
</dbReference>
<feature type="domain" description="Alpha-2-macroglobulin" evidence="3">
    <location>
        <begin position="1258"/>
        <end position="1348"/>
    </location>
</feature>
<dbReference type="Gene3D" id="2.60.40.1930">
    <property type="match status" value="1"/>
</dbReference>
<gene>
    <name evidence="4" type="ORF">SAMN04487910_3824</name>
</gene>